<dbReference type="GO" id="GO:0005509">
    <property type="term" value="F:calcium ion binding"/>
    <property type="evidence" value="ECO:0007669"/>
    <property type="project" value="InterPro"/>
</dbReference>
<keyword evidence="1" id="KW-0732">Signal</keyword>
<organism evidence="3 4">
    <name type="scientific">Chryseobacterium nematophagum</name>
    <dbReference type="NCBI Taxonomy" id="2305228"/>
    <lineage>
        <taxon>Bacteria</taxon>
        <taxon>Pseudomonadati</taxon>
        <taxon>Bacteroidota</taxon>
        <taxon>Flavobacteriia</taxon>
        <taxon>Flavobacteriales</taxon>
        <taxon>Weeksellaceae</taxon>
        <taxon>Chryseobacterium group</taxon>
        <taxon>Chryseobacterium</taxon>
    </lineage>
</organism>
<accession>A0A3M7TB60</accession>
<dbReference type="Pfam" id="PF18962">
    <property type="entry name" value="Por_Secre_tail"/>
    <property type="match status" value="1"/>
</dbReference>
<dbReference type="AlphaFoldDB" id="A0A3M7TB60"/>
<dbReference type="Proteomes" id="UP000278775">
    <property type="component" value="Unassembled WGS sequence"/>
</dbReference>
<evidence type="ECO:0000256" key="1">
    <source>
        <dbReference type="ARBA" id="ARBA00022729"/>
    </source>
</evidence>
<evidence type="ECO:0000259" key="2">
    <source>
        <dbReference type="Pfam" id="PF18962"/>
    </source>
</evidence>
<gene>
    <name evidence="3" type="ORF">D1631_18480</name>
</gene>
<dbReference type="InterPro" id="IPR026444">
    <property type="entry name" value="Secre_tail"/>
</dbReference>
<sequence length="432" mass="45916">MKLFILCKSNSKRSILFLSHGIFILMLFFSIPISGQSLGGEVNVWNSAAKTNITTDSDGDGVFDDLDVDDDNDGILDTVECPDVMFGNIPFSTTNGTPSIFPIPSGDLGVIIDIFELDNSFSLNINGIPLSNQEIQFSRADGLIQNVRFADGTLYEIGAPQIWTIHGNAANPMLRISISPGGGVSMYGSKASYGPLYPLQLFNGAGFNTIALNQTSNSAGVTQQVEGPTYISGMANAKRTGFCDPDGDGISNQLDLDSDNDGCLDTMEGGAEIDLSQLVNAGGVVSVGTGSIAHNKNLCAGSDCVSTSGSSRGLPRFATPPTGYSNTSGQSIGSSQNPTGCSVLATYEIGISGPKHIIYPNPAYDEFFVDNIDKSKGKMKIELFDMSGRLVLSEIKRDSSKKAISIKGLYKGTYIVHVRQGNKQHVEKLVIK</sequence>
<dbReference type="RefSeq" id="WP_122637876.1">
    <property type="nucleotide sequence ID" value="NZ_QWIU01000003.1"/>
</dbReference>
<reference evidence="3 4" key="1">
    <citation type="submission" date="2018-08" db="EMBL/GenBank/DDBJ databases">
        <title>Chryseobacterium nematophagum: a novel matrix digesting pathogen of nematodes.</title>
        <authorList>
            <person name="Page A."/>
            <person name="Roberts M."/>
            <person name="Felix M.-A."/>
            <person name="Weir W."/>
        </authorList>
    </citation>
    <scope>NUCLEOTIDE SEQUENCE [LARGE SCALE GENOMIC DNA]</scope>
    <source>
        <strain evidence="3 4">JUb129</strain>
    </source>
</reference>
<dbReference type="OrthoDB" id="9805017at2"/>
<dbReference type="InterPro" id="IPR028974">
    <property type="entry name" value="TSP_type-3_rpt"/>
</dbReference>
<proteinExistence type="predicted"/>
<dbReference type="SUPFAM" id="SSF103647">
    <property type="entry name" value="TSP type-3 repeat"/>
    <property type="match status" value="1"/>
</dbReference>
<name>A0A3M7TB60_9FLAO</name>
<feature type="domain" description="Secretion system C-terminal sorting" evidence="2">
    <location>
        <begin position="358"/>
        <end position="431"/>
    </location>
</feature>
<dbReference type="EMBL" id="QWIU01000003">
    <property type="protein sequence ID" value="RNA60481.1"/>
    <property type="molecule type" value="Genomic_DNA"/>
</dbReference>
<comment type="caution">
    <text evidence="3">The sequence shown here is derived from an EMBL/GenBank/DDBJ whole genome shotgun (WGS) entry which is preliminary data.</text>
</comment>
<dbReference type="NCBIfam" id="TIGR04183">
    <property type="entry name" value="Por_Secre_tail"/>
    <property type="match status" value="1"/>
</dbReference>
<evidence type="ECO:0000313" key="3">
    <source>
        <dbReference type="EMBL" id="RNA60481.1"/>
    </source>
</evidence>
<protein>
    <submittedName>
        <fullName evidence="3">T9SS C-terminal target domain-containing protein</fullName>
    </submittedName>
</protein>
<evidence type="ECO:0000313" key="4">
    <source>
        <dbReference type="Proteomes" id="UP000278775"/>
    </source>
</evidence>